<reference evidence="3" key="3">
    <citation type="submission" date="2019-03" db="EMBL/GenBank/DDBJ databases">
        <authorList>
            <person name="Whitman W."/>
            <person name="Huntemann M."/>
            <person name="Clum A."/>
            <person name="Pillay M."/>
            <person name="Palaniappan K."/>
            <person name="Varghese N."/>
            <person name="Mikhailova N."/>
            <person name="Stamatis D."/>
            <person name="Reddy T."/>
            <person name="Daum C."/>
            <person name="Shapiro N."/>
            <person name="Ivanova N."/>
            <person name="Kyrpides N."/>
            <person name="Woyke T."/>
        </authorList>
    </citation>
    <scope>NUCLEOTIDE SEQUENCE</scope>
    <source>
        <strain evidence="3">P5626</strain>
    </source>
</reference>
<organism evidence="4 6">
    <name type="scientific">Flavobacterium circumlabens</name>
    <dbReference type="NCBI Taxonomy" id="2133765"/>
    <lineage>
        <taxon>Bacteria</taxon>
        <taxon>Pseudomonadati</taxon>
        <taxon>Bacteroidota</taxon>
        <taxon>Flavobacteriia</taxon>
        <taxon>Flavobacteriales</taxon>
        <taxon>Flavobacteriaceae</taxon>
        <taxon>Flavobacterium</taxon>
    </lineage>
</organism>
<dbReference type="Pfam" id="PF01370">
    <property type="entry name" value="Epimerase"/>
    <property type="match status" value="1"/>
</dbReference>
<protein>
    <submittedName>
        <fullName evidence="4">NAD-dependent epimerase/dehydratase family protein</fullName>
    </submittedName>
    <submittedName>
        <fullName evidence="3">Uncharacterized protein YbjT (DUF2867 family)</fullName>
    </submittedName>
</protein>
<dbReference type="RefSeq" id="WP_132037081.1">
    <property type="nucleotide sequence ID" value="NZ_QWDN01000007.1"/>
</dbReference>
<dbReference type="EMBL" id="SLWA01000007">
    <property type="protein sequence ID" value="TCN54666.1"/>
    <property type="molecule type" value="Genomic_DNA"/>
</dbReference>
<proteinExistence type="predicted"/>
<comment type="subcellular location">
    <subcellularLocation>
        <location evidence="1">Membrane</location>
    </subcellularLocation>
</comment>
<reference evidence="4 6" key="2">
    <citation type="journal article" date="2018" name="Syst. Appl. Microbiol.">
        <title>Flavobacterium circumlabens sp. nov. and Flavobacterium cupreum sp. nov., two psychrotrophic species isolated from Antarctic environmental samples.</title>
        <authorList>
            <person name="Kralova S."/>
            <person name="Busse H.J."/>
            <person name="Svec P."/>
            <person name="Maslanova I."/>
            <person name="Stankova E."/>
            <person name="Bartak M."/>
            <person name="Sedlacek I."/>
        </authorList>
    </citation>
    <scope>NUCLEOTIDE SEQUENCE [LARGE SCALE GENOMIC DNA]</scope>
    <source>
        <strain evidence="4 6">CCM 8828</strain>
    </source>
</reference>
<comment type="caution">
    <text evidence="4">The sequence shown here is derived from an EMBL/GenBank/DDBJ whole genome shotgun (WGS) entry which is preliminary data.</text>
</comment>
<sequence>MKVIITGATGMVGEGVLLECLDNYAVKKVLMINRKPSAIKHPKLQELIVLDFMQLSRYSDDLKDYDACFYCAGVSSVGTNEIKYTYVTYDTTLAFARALSEINPKMVFNFVTGSHTDTSENGKIMWARVKGKTENDLMKLPFRGQYNFRPGFMKPFKEQKNVKTFFKIMIPLFPLLFPKKSLTLKDVGQAMINTVKEGYPKQILEIEDIKALAEL</sequence>
<dbReference type="Gene3D" id="3.40.50.720">
    <property type="entry name" value="NAD(P)-binding Rossmann-like Domain"/>
    <property type="match status" value="1"/>
</dbReference>
<keyword evidence="5" id="KW-1185">Reference proteome</keyword>
<evidence type="ECO:0000313" key="6">
    <source>
        <dbReference type="Proteomes" id="UP000298340"/>
    </source>
</evidence>
<dbReference type="SUPFAM" id="SSF51735">
    <property type="entry name" value="NAD(P)-binding Rossmann-fold domains"/>
    <property type="match status" value="1"/>
</dbReference>
<evidence type="ECO:0000313" key="3">
    <source>
        <dbReference type="EMBL" id="TCN54666.1"/>
    </source>
</evidence>
<dbReference type="GO" id="GO:0016020">
    <property type="term" value="C:membrane"/>
    <property type="evidence" value="ECO:0007669"/>
    <property type="project" value="UniProtKB-SubCell"/>
</dbReference>
<dbReference type="OrthoDB" id="9798632at2"/>
<evidence type="ECO:0000259" key="2">
    <source>
        <dbReference type="Pfam" id="PF01370"/>
    </source>
</evidence>
<evidence type="ECO:0000313" key="4">
    <source>
        <dbReference type="EMBL" id="TEB42858.1"/>
    </source>
</evidence>
<dbReference type="PANTHER" id="PTHR14097">
    <property type="entry name" value="OXIDOREDUCTASE HTATIP2"/>
    <property type="match status" value="1"/>
</dbReference>
<feature type="domain" description="NAD-dependent epimerase/dehydratase" evidence="2">
    <location>
        <begin position="3"/>
        <end position="111"/>
    </location>
</feature>
<gene>
    <name evidence="4" type="ORF">D0809_18535</name>
    <name evidence="3" type="ORF">EV142_107166</name>
</gene>
<dbReference type="Proteomes" id="UP000298340">
    <property type="component" value="Unassembled WGS sequence"/>
</dbReference>
<evidence type="ECO:0000256" key="1">
    <source>
        <dbReference type="ARBA" id="ARBA00004370"/>
    </source>
</evidence>
<dbReference type="Proteomes" id="UP000295270">
    <property type="component" value="Unassembled WGS sequence"/>
</dbReference>
<dbReference type="PANTHER" id="PTHR14097:SF8">
    <property type="entry name" value="NAD(P)-BINDING DOMAIN-CONTAINING PROTEIN"/>
    <property type="match status" value="1"/>
</dbReference>
<accession>A0A4Y7U9U9</accession>
<reference evidence="3 5" key="1">
    <citation type="journal article" date="2015" name="Stand. Genomic Sci.">
        <title>Genomic Encyclopedia of Bacterial and Archaeal Type Strains, Phase III: the genomes of soil and plant-associated and newly described type strains.</title>
        <authorList>
            <person name="Whitman W.B."/>
            <person name="Woyke T."/>
            <person name="Klenk H.P."/>
            <person name="Zhou Y."/>
            <person name="Lilburn T.G."/>
            <person name="Beck B.J."/>
            <person name="De Vos P."/>
            <person name="Vandamme P."/>
            <person name="Eisen J.A."/>
            <person name="Garrity G."/>
            <person name="Hugenholtz P."/>
            <person name="Kyrpides N.C."/>
        </authorList>
    </citation>
    <scope>NUCLEOTIDE SEQUENCE [LARGE SCALE GENOMIC DNA]</scope>
    <source>
        <strain evidence="3 5">P5626</strain>
    </source>
</reference>
<dbReference type="EMBL" id="QWDN01000007">
    <property type="protein sequence ID" value="TEB42858.1"/>
    <property type="molecule type" value="Genomic_DNA"/>
</dbReference>
<dbReference type="AlphaFoldDB" id="A0A4Y7U9U9"/>
<name>A0A4Y7U9U9_9FLAO</name>
<evidence type="ECO:0000313" key="5">
    <source>
        <dbReference type="Proteomes" id="UP000295270"/>
    </source>
</evidence>
<dbReference type="InterPro" id="IPR036291">
    <property type="entry name" value="NAD(P)-bd_dom_sf"/>
</dbReference>
<dbReference type="InterPro" id="IPR001509">
    <property type="entry name" value="Epimerase_deHydtase"/>
</dbReference>